<keyword evidence="7" id="KW-1185">Reference proteome</keyword>
<dbReference type="RefSeq" id="WP_394321824.1">
    <property type="nucleotide sequence ID" value="NZ_JBHMQV010000009.1"/>
</dbReference>
<dbReference type="Pfam" id="PF21761">
    <property type="entry name" value="RedAm-like_C"/>
    <property type="match status" value="1"/>
</dbReference>
<dbReference type="InterPro" id="IPR006115">
    <property type="entry name" value="6PGDH_NADP-bd"/>
</dbReference>
<dbReference type="PIRSF" id="PIRSF000103">
    <property type="entry name" value="HIBADH"/>
    <property type="match status" value="1"/>
</dbReference>
<dbReference type="EMBL" id="JBHMQV010000009">
    <property type="protein sequence ID" value="MFC0846680.1"/>
    <property type="molecule type" value="Genomic_DNA"/>
</dbReference>
<dbReference type="PANTHER" id="PTHR43580">
    <property type="entry name" value="OXIDOREDUCTASE GLYR1-RELATED"/>
    <property type="match status" value="1"/>
</dbReference>
<evidence type="ECO:0000259" key="4">
    <source>
        <dbReference type="Pfam" id="PF03446"/>
    </source>
</evidence>
<dbReference type="Gene3D" id="1.10.1040.10">
    <property type="entry name" value="N-(1-d-carboxylethyl)-l-norvaline Dehydrogenase, domain 2"/>
    <property type="match status" value="1"/>
</dbReference>
<dbReference type="InterPro" id="IPR013328">
    <property type="entry name" value="6PGD_dom2"/>
</dbReference>
<evidence type="ECO:0000256" key="2">
    <source>
        <dbReference type="ARBA" id="ARBA00023002"/>
    </source>
</evidence>
<dbReference type="EC" id="1.1.-.-" evidence="6"/>
<dbReference type="InterPro" id="IPR036291">
    <property type="entry name" value="NAD(P)-bd_dom_sf"/>
</dbReference>
<protein>
    <submittedName>
        <fullName evidence="6">NAD(P)-dependent oxidoreductase</fullName>
        <ecNumber evidence="6">1.1.-.-</ecNumber>
    </submittedName>
</protein>
<evidence type="ECO:0000256" key="3">
    <source>
        <dbReference type="SAM" id="MobiDB-lite"/>
    </source>
</evidence>
<dbReference type="SUPFAM" id="SSF51735">
    <property type="entry name" value="NAD(P)-binding Rossmann-fold domains"/>
    <property type="match status" value="1"/>
</dbReference>
<reference evidence="6 7" key="1">
    <citation type="submission" date="2024-09" db="EMBL/GenBank/DDBJ databases">
        <authorList>
            <person name="Sun Q."/>
            <person name="Mori K."/>
        </authorList>
    </citation>
    <scope>NUCLEOTIDE SEQUENCE [LARGE SCALE GENOMIC DNA]</scope>
    <source>
        <strain evidence="6 7">JCM 4557</strain>
    </source>
</reference>
<accession>A0ABV6TQB9</accession>
<dbReference type="Pfam" id="PF03446">
    <property type="entry name" value="NAD_binding_2"/>
    <property type="match status" value="1"/>
</dbReference>
<proteinExistence type="inferred from homology"/>
<evidence type="ECO:0000259" key="5">
    <source>
        <dbReference type="Pfam" id="PF21761"/>
    </source>
</evidence>
<dbReference type="GO" id="GO:0016491">
    <property type="term" value="F:oxidoreductase activity"/>
    <property type="evidence" value="ECO:0007669"/>
    <property type="project" value="UniProtKB-KW"/>
</dbReference>
<dbReference type="InterPro" id="IPR051265">
    <property type="entry name" value="HIBADH-related_NP60_sf"/>
</dbReference>
<dbReference type="Proteomes" id="UP001589887">
    <property type="component" value="Unassembled WGS sequence"/>
</dbReference>
<name>A0ABV6TQB9_9ACTN</name>
<evidence type="ECO:0000313" key="6">
    <source>
        <dbReference type="EMBL" id="MFC0846680.1"/>
    </source>
</evidence>
<evidence type="ECO:0000256" key="1">
    <source>
        <dbReference type="ARBA" id="ARBA00009080"/>
    </source>
</evidence>
<comment type="caution">
    <text evidence="6">The sequence shown here is derived from an EMBL/GenBank/DDBJ whole genome shotgun (WGS) entry which is preliminary data.</text>
</comment>
<sequence length="308" mass="31930">MRLGTGGLTATPTTPSKETSPMSSVSVVGLGAMGTALADALLSAGHTTTVWNRTPAKADPLVERGALRAGSVAEAARAADVVVVCVLGYADVHALVDAAGDDLRGRVVVNLTNGSPDEARELADKVRTLGAEYLDGGIMAVPAMIGRPEALVLYSGSTPAFEAHREVLQVFGRAVYLGDDAGRAPLHDLAMLTGMYGMFAGFLQSAALVRSAGADVEEFTTALLVPWLHAMTSLLPRMAAQTAKGAYATTGSNLAMQVAAQDTLEGLGRAQGVSTELLAPLFDLMRRRVADGHGEEDLAGVVELLHRP</sequence>
<evidence type="ECO:0000313" key="7">
    <source>
        <dbReference type="Proteomes" id="UP001589887"/>
    </source>
</evidence>
<dbReference type="InterPro" id="IPR015815">
    <property type="entry name" value="HIBADH-related"/>
</dbReference>
<feature type="region of interest" description="Disordered" evidence="3">
    <location>
        <begin position="1"/>
        <end position="24"/>
    </location>
</feature>
<keyword evidence="2 6" id="KW-0560">Oxidoreductase</keyword>
<feature type="domain" description="6-phosphogluconate dehydrogenase NADP-binding" evidence="4">
    <location>
        <begin position="25"/>
        <end position="176"/>
    </location>
</feature>
<dbReference type="PANTHER" id="PTHR43580:SF2">
    <property type="entry name" value="CYTOKINE-LIKE NUCLEAR FACTOR N-PAC"/>
    <property type="match status" value="1"/>
</dbReference>
<dbReference type="Gene3D" id="3.40.50.720">
    <property type="entry name" value="NAD(P)-binding Rossmann-like Domain"/>
    <property type="match status" value="1"/>
</dbReference>
<comment type="similarity">
    <text evidence="1">Belongs to the HIBADH-related family.</text>
</comment>
<gene>
    <name evidence="6" type="ORF">ACFH04_23595</name>
</gene>
<feature type="domain" description="NADPH-dependent reductive aminase-like C-terminal" evidence="5">
    <location>
        <begin position="180"/>
        <end position="306"/>
    </location>
</feature>
<dbReference type="InterPro" id="IPR048666">
    <property type="entry name" value="RedAm-like_C"/>
</dbReference>
<organism evidence="6 7">
    <name type="scientific">Streptomyces noboritoensis</name>
    <dbReference type="NCBI Taxonomy" id="67337"/>
    <lineage>
        <taxon>Bacteria</taxon>
        <taxon>Bacillati</taxon>
        <taxon>Actinomycetota</taxon>
        <taxon>Actinomycetes</taxon>
        <taxon>Kitasatosporales</taxon>
        <taxon>Streptomycetaceae</taxon>
        <taxon>Streptomyces</taxon>
    </lineage>
</organism>